<accession>A0A7U7JQE9</accession>
<name>A0A7U7JQE9_9STAP</name>
<organism evidence="2 3">
    <name type="scientific">Staphylococcus argenteus</name>
    <dbReference type="NCBI Taxonomy" id="985002"/>
    <lineage>
        <taxon>Bacteria</taxon>
        <taxon>Bacillati</taxon>
        <taxon>Bacillota</taxon>
        <taxon>Bacilli</taxon>
        <taxon>Bacillales</taxon>
        <taxon>Staphylococcaceae</taxon>
        <taxon>Staphylococcus</taxon>
    </lineage>
</organism>
<sequence>MTEVDCGAPTQRNWIPISTNNASWGGPDTEADGMSANNNVQVGAGAPTQKLTECQLSLMCKLG</sequence>
<gene>
    <name evidence="2" type="ORF">BN1326_100143</name>
</gene>
<dbReference type="Proteomes" id="UP000236509">
    <property type="component" value="Unassembled WGS sequence"/>
</dbReference>
<evidence type="ECO:0000313" key="2">
    <source>
        <dbReference type="EMBL" id="CRI11042.1"/>
    </source>
</evidence>
<evidence type="ECO:0008006" key="4">
    <source>
        <dbReference type="Google" id="ProtNLM"/>
    </source>
</evidence>
<reference evidence="2 3" key="1">
    <citation type="submission" date="2015-04" db="EMBL/GenBank/DDBJ databases">
        <authorList>
            <person name="Cao L."/>
            <person name="Gao C.H."/>
        </authorList>
    </citation>
    <scope>NUCLEOTIDE SEQUENCE [LARGE SCALE GENOMIC DNA]</scope>
    <source>
        <strain evidence="2 3">SH3</strain>
    </source>
</reference>
<protein>
    <recommendedName>
        <fullName evidence="4">Nitrogen regulation protein NIFR3</fullName>
    </recommendedName>
</protein>
<feature type="compositionally biased region" description="Polar residues" evidence="1">
    <location>
        <begin position="10"/>
        <end position="23"/>
    </location>
</feature>
<dbReference type="EMBL" id="CVOU01000002">
    <property type="protein sequence ID" value="CRI11042.1"/>
    <property type="molecule type" value="Genomic_DNA"/>
</dbReference>
<evidence type="ECO:0000313" key="3">
    <source>
        <dbReference type="Proteomes" id="UP000236509"/>
    </source>
</evidence>
<dbReference type="AlphaFoldDB" id="A0A7U7JQE9"/>
<feature type="region of interest" description="Disordered" evidence="1">
    <location>
        <begin position="1"/>
        <end position="36"/>
    </location>
</feature>
<proteinExistence type="predicted"/>
<comment type="caution">
    <text evidence="2">The sequence shown here is derived from an EMBL/GenBank/DDBJ whole genome shotgun (WGS) entry which is preliminary data.</text>
</comment>
<evidence type="ECO:0000256" key="1">
    <source>
        <dbReference type="SAM" id="MobiDB-lite"/>
    </source>
</evidence>
<keyword evidence="3" id="KW-1185">Reference proteome</keyword>